<accession>A0ABS9SIW0</accession>
<evidence type="ECO:0000313" key="2">
    <source>
        <dbReference type="Proteomes" id="UP001202248"/>
    </source>
</evidence>
<evidence type="ECO:0008006" key="3">
    <source>
        <dbReference type="Google" id="ProtNLM"/>
    </source>
</evidence>
<evidence type="ECO:0000313" key="1">
    <source>
        <dbReference type="EMBL" id="MCH5598114.1"/>
    </source>
</evidence>
<sequence length="95" mass="11017">MKEVIIAYQKLQKNLTKVIDKSGFKTDYIAKRIGMTSGNFYVKKRRGSWSDEEMLKILEIIENDETENYLLGQIISEVRKEEDGNIDELMAVLKA</sequence>
<dbReference type="RefSeq" id="WP_240827461.1">
    <property type="nucleotide sequence ID" value="NZ_JAKWBL010000001.1"/>
</dbReference>
<proteinExistence type="predicted"/>
<comment type="caution">
    <text evidence="1">The sequence shown here is derived from an EMBL/GenBank/DDBJ whole genome shotgun (WGS) entry which is preliminary data.</text>
</comment>
<name>A0ABS9SIW0_9BACT</name>
<keyword evidence="2" id="KW-1185">Reference proteome</keyword>
<protein>
    <recommendedName>
        <fullName evidence="3">XRE family transcriptional regulator</fullName>
    </recommendedName>
</protein>
<gene>
    <name evidence="1" type="ORF">MKP09_09420</name>
</gene>
<organism evidence="1 2">
    <name type="scientific">Niabella ginsengisoli</name>
    <dbReference type="NCBI Taxonomy" id="522298"/>
    <lineage>
        <taxon>Bacteria</taxon>
        <taxon>Pseudomonadati</taxon>
        <taxon>Bacteroidota</taxon>
        <taxon>Chitinophagia</taxon>
        <taxon>Chitinophagales</taxon>
        <taxon>Chitinophagaceae</taxon>
        <taxon>Niabella</taxon>
    </lineage>
</organism>
<dbReference type="Proteomes" id="UP001202248">
    <property type="component" value="Unassembled WGS sequence"/>
</dbReference>
<dbReference type="EMBL" id="JAKWBL010000001">
    <property type="protein sequence ID" value="MCH5598114.1"/>
    <property type="molecule type" value="Genomic_DNA"/>
</dbReference>
<reference evidence="1 2" key="1">
    <citation type="submission" date="2022-02" db="EMBL/GenBank/DDBJ databases">
        <authorList>
            <person name="Min J."/>
        </authorList>
    </citation>
    <scope>NUCLEOTIDE SEQUENCE [LARGE SCALE GENOMIC DNA]</scope>
    <source>
        <strain evidence="1 2">GR10-1</strain>
    </source>
</reference>